<feature type="domain" description="PPIase FKBP-type" evidence="4">
    <location>
        <begin position="129"/>
        <end position="226"/>
    </location>
</feature>
<dbReference type="Pfam" id="PF00254">
    <property type="entry name" value="FKBP_C"/>
    <property type="match status" value="1"/>
</dbReference>
<dbReference type="InterPro" id="IPR046357">
    <property type="entry name" value="PPIase_dom_sf"/>
</dbReference>
<dbReference type="Pfam" id="PF18410">
    <property type="entry name" value="BTHB"/>
    <property type="match status" value="1"/>
</dbReference>
<protein>
    <recommendedName>
        <fullName evidence="2">peptidylprolyl isomerase</fullName>
        <ecNumber evidence="2">5.2.1.8</ecNumber>
    </recommendedName>
</protein>
<name>A0A7S0ML52_9CRYP</name>
<sequence>MTEPTKLSDADIEKADKKDLLQALQDVASLSFLQAQKLSGSISTVAKKASKDKIVAAYNECFEKKLFSSPEQREADRLAQELERKARLESAQGGETSPAAPAEVVDEGPKKYKIVVSKKGDKTTYPKKGDKVKVNYHGTVDGKIFDSSVDKDWLKTQKRKAEPIVFKVGAGLVIRGWDEALMEMSVGEKSTVTIEPEWAYGRKGKPEAGIGPNATLTFDMELVAIL</sequence>
<dbReference type="InterPro" id="IPR041200">
    <property type="entry name" value="FKBP3_BTHB"/>
</dbReference>
<keyword evidence="2" id="KW-0697">Rotamase</keyword>
<evidence type="ECO:0000256" key="3">
    <source>
        <dbReference type="SAM" id="MobiDB-lite"/>
    </source>
</evidence>
<evidence type="ECO:0000256" key="1">
    <source>
        <dbReference type="ARBA" id="ARBA00022553"/>
    </source>
</evidence>
<dbReference type="InterPro" id="IPR001179">
    <property type="entry name" value="PPIase_FKBP_dom"/>
</dbReference>
<evidence type="ECO:0000256" key="2">
    <source>
        <dbReference type="PROSITE-ProRule" id="PRU00277"/>
    </source>
</evidence>
<dbReference type="Gene3D" id="1.10.720.80">
    <property type="match status" value="1"/>
</dbReference>
<dbReference type="InterPro" id="IPR043368">
    <property type="entry name" value="FKBP3"/>
</dbReference>
<accession>A0A7S0ML52</accession>
<keyword evidence="1" id="KW-0597">Phosphoprotein</keyword>
<dbReference type="GO" id="GO:0003755">
    <property type="term" value="F:peptidyl-prolyl cis-trans isomerase activity"/>
    <property type="evidence" value="ECO:0007669"/>
    <property type="project" value="UniProtKB-KW"/>
</dbReference>
<reference evidence="5" key="1">
    <citation type="submission" date="2021-01" db="EMBL/GenBank/DDBJ databases">
        <authorList>
            <person name="Corre E."/>
            <person name="Pelletier E."/>
            <person name="Niang G."/>
            <person name="Scheremetjew M."/>
            <person name="Finn R."/>
            <person name="Kale V."/>
            <person name="Holt S."/>
            <person name="Cochrane G."/>
            <person name="Meng A."/>
            <person name="Brown T."/>
            <person name="Cohen L."/>
        </authorList>
    </citation>
    <scope>NUCLEOTIDE SEQUENCE</scope>
    <source>
        <strain evidence="5">CCAP979/52</strain>
    </source>
</reference>
<dbReference type="PANTHER" id="PTHR46493">
    <property type="entry name" value="PEPTIDYL-PROLYL CIS-TRANS ISOMERASE FKBP3"/>
    <property type="match status" value="1"/>
</dbReference>
<evidence type="ECO:0000259" key="4">
    <source>
        <dbReference type="PROSITE" id="PS50059"/>
    </source>
</evidence>
<feature type="region of interest" description="Disordered" evidence="3">
    <location>
        <begin position="85"/>
        <end position="104"/>
    </location>
</feature>
<dbReference type="AlphaFoldDB" id="A0A7S0ML52"/>
<gene>
    <name evidence="5" type="ORF">CCUR1050_LOCUS20730</name>
</gene>
<organism evidence="5">
    <name type="scientific">Cryptomonas curvata</name>
    <dbReference type="NCBI Taxonomy" id="233186"/>
    <lineage>
        <taxon>Eukaryota</taxon>
        <taxon>Cryptophyceae</taxon>
        <taxon>Cryptomonadales</taxon>
        <taxon>Cryptomonadaceae</taxon>
        <taxon>Cryptomonas</taxon>
    </lineage>
</organism>
<evidence type="ECO:0000313" key="5">
    <source>
        <dbReference type="EMBL" id="CAD8643046.1"/>
    </source>
</evidence>
<dbReference type="Gene3D" id="3.10.50.40">
    <property type="match status" value="1"/>
</dbReference>
<comment type="catalytic activity">
    <reaction evidence="2">
        <text>[protein]-peptidylproline (omega=180) = [protein]-peptidylproline (omega=0)</text>
        <dbReference type="Rhea" id="RHEA:16237"/>
        <dbReference type="Rhea" id="RHEA-COMP:10747"/>
        <dbReference type="Rhea" id="RHEA-COMP:10748"/>
        <dbReference type="ChEBI" id="CHEBI:83833"/>
        <dbReference type="ChEBI" id="CHEBI:83834"/>
        <dbReference type="EC" id="5.2.1.8"/>
    </reaction>
</comment>
<dbReference type="PANTHER" id="PTHR46493:SF1">
    <property type="entry name" value="PEPTIDYL-PROLYL CIS-TRANS ISOMERASE FKBP3"/>
    <property type="match status" value="1"/>
</dbReference>
<dbReference type="EC" id="5.2.1.8" evidence="2"/>
<dbReference type="PROSITE" id="PS50059">
    <property type="entry name" value="FKBP_PPIASE"/>
    <property type="match status" value="1"/>
</dbReference>
<keyword evidence="2" id="KW-0413">Isomerase</keyword>
<dbReference type="EMBL" id="HBEZ01037702">
    <property type="protein sequence ID" value="CAD8643046.1"/>
    <property type="molecule type" value="Transcribed_RNA"/>
</dbReference>
<proteinExistence type="predicted"/>
<dbReference type="SUPFAM" id="SSF54534">
    <property type="entry name" value="FKBP-like"/>
    <property type="match status" value="1"/>
</dbReference>